<feature type="transmembrane region" description="Helical" evidence="1">
    <location>
        <begin position="91"/>
        <end position="110"/>
    </location>
</feature>
<gene>
    <name evidence="2" type="primary">nagX</name>
    <name evidence="2" type="ORF">GCM10007100_01840</name>
</gene>
<keyword evidence="3" id="KW-1185">Reference proteome</keyword>
<dbReference type="RefSeq" id="WP_268244892.1">
    <property type="nucleotide sequence ID" value="NZ_JBHLZH010000002.1"/>
</dbReference>
<feature type="transmembrane region" description="Helical" evidence="1">
    <location>
        <begin position="150"/>
        <end position="167"/>
    </location>
</feature>
<feature type="transmembrane region" description="Helical" evidence="1">
    <location>
        <begin position="61"/>
        <end position="79"/>
    </location>
</feature>
<dbReference type="AlphaFoldDB" id="A0A918TGS2"/>
<feature type="transmembrane region" description="Helical" evidence="1">
    <location>
        <begin position="204"/>
        <end position="225"/>
    </location>
</feature>
<sequence>MEQKPARLRSLDALRGFDMLWIIGLDSVFHALAKATDNSFFHLMSEQLHHVPWEGLRLYDLIFPLFMFPSGVSIPFALTSRMNRGWSRRQILLFIARRAFILVFLGMVYNGLLDLRFDTLRVASVIGQIGLAYGIAATVWYLIQNVKLRAAVLAGILILVAVLQLMIPVPGFGVGVLTPEGIFNSWLDRTILPGRLHAGVYDPEGLLCIFSSAALTLAGTFAGQVLRAAPAPRVRTLYWFAGAGVVSILLGAACQALGYPPIKSAWTTTFNFYAGGISLLLLAFFHGVVDFPKRNWSFPLQVVGMNPLTIYLLTRIVAFEPVAEFFAGGVARLSGAFGPVVLAVALLIVEWLVLWFLYRKKVFLRI</sequence>
<dbReference type="PANTHER" id="PTHR31061">
    <property type="entry name" value="LD22376P"/>
    <property type="match status" value="1"/>
</dbReference>
<dbReference type="EMBL" id="BMXI01000001">
    <property type="protein sequence ID" value="GHC40891.1"/>
    <property type="molecule type" value="Genomic_DNA"/>
</dbReference>
<feature type="transmembrane region" description="Helical" evidence="1">
    <location>
        <begin position="270"/>
        <end position="289"/>
    </location>
</feature>
<organism evidence="2 3">
    <name type="scientific">Roseibacillus persicicus</name>
    <dbReference type="NCBI Taxonomy" id="454148"/>
    <lineage>
        <taxon>Bacteria</taxon>
        <taxon>Pseudomonadati</taxon>
        <taxon>Verrucomicrobiota</taxon>
        <taxon>Verrucomicrobiia</taxon>
        <taxon>Verrucomicrobiales</taxon>
        <taxon>Verrucomicrobiaceae</taxon>
        <taxon>Roseibacillus</taxon>
    </lineage>
</organism>
<keyword evidence="1" id="KW-0472">Membrane</keyword>
<reference evidence="2" key="2">
    <citation type="submission" date="2020-09" db="EMBL/GenBank/DDBJ databases">
        <authorList>
            <person name="Sun Q."/>
            <person name="Kim S."/>
        </authorList>
    </citation>
    <scope>NUCLEOTIDE SEQUENCE</scope>
    <source>
        <strain evidence="2">KCTC 12988</strain>
    </source>
</reference>
<keyword evidence="1" id="KW-0812">Transmembrane</keyword>
<evidence type="ECO:0000313" key="3">
    <source>
        <dbReference type="Proteomes" id="UP000644507"/>
    </source>
</evidence>
<name>A0A918TGS2_9BACT</name>
<evidence type="ECO:0000313" key="2">
    <source>
        <dbReference type="EMBL" id="GHC40891.1"/>
    </source>
</evidence>
<protein>
    <submittedName>
        <fullName evidence="2">DUF5009 domain-containing protein</fullName>
    </submittedName>
</protein>
<proteinExistence type="predicted"/>
<dbReference type="PANTHER" id="PTHR31061:SF24">
    <property type="entry name" value="LD22376P"/>
    <property type="match status" value="1"/>
</dbReference>
<accession>A0A918TGS2</accession>
<comment type="caution">
    <text evidence="2">The sequence shown here is derived from an EMBL/GenBank/DDBJ whole genome shotgun (WGS) entry which is preliminary data.</text>
</comment>
<keyword evidence="1" id="KW-1133">Transmembrane helix</keyword>
<feature type="transmembrane region" description="Helical" evidence="1">
    <location>
        <begin position="237"/>
        <end position="258"/>
    </location>
</feature>
<feature type="transmembrane region" description="Helical" evidence="1">
    <location>
        <begin position="20"/>
        <end position="41"/>
    </location>
</feature>
<feature type="transmembrane region" description="Helical" evidence="1">
    <location>
        <begin position="122"/>
        <end position="143"/>
    </location>
</feature>
<reference evidence="2" key="1">
    <citation type="journal article" date="2014" name="Int. J. Syst. Evol. Microbiol.">
        <title>Complete genome sequence of Corynebacterium casei LMG S-19264T (=DSM 44701T), isolated from a smear-ripened cheese.</title>
        <authorList>
            <consortium name="US DOE Joint Genome Institute (JGI-PGF)"/>
            <person name="Walter F."/>
            <person name="Albersmeier A."/>
            <person name="Kalinowski J."/>
            <person name="Ruckert C."/>
        </authorList>
    </citation>
    <scope>NUCLEOTIDE SEQUENCE</scope>
    <source>
        <strain evidence="2">KCTC 12988</strain>
    </source>
</reference>
<dbReference type="Proteomes" id="UP000644507">
    <property type="component" value="Unassembled WGS sequence"/>
</dbReference>
<evidence type="ECO:0000256" key="1">
    <source>
        <dbReference type="SAM" id="Phobius"/>
    </source>
</evidence>
<feature type="transmembrane region" description="Helical" evidence="1">
    <location>
        <begin position="336"/>
        <end position="358"/>
    </location>
</feature>